<comment type="caution">
    <text evidence="2">The sequence shown here is derived from an EMBL/GenBank/DDBJ whole genome shotgun (WGS) entry which is preliminary data.</text>
</comment>
<feature type="signal peptide" evidence="1">
    <location>
        <begin position="1"/>
        <end position="19"/>
    </location>
</feature>
<keyword evidence="1" id="KW-0732">Signal</keyword>
<proteinExistence type="predicted"/>
<dbReference type="EMBL" id="JASJQH010000029">
    <property type="protein sequence ID" value="KAK9768195.1"/>
    <property type="molecule type" value="Genomic_DNA"/>
</dbReference>
<protein>
    <submittedName>
        <fullName evidence="2">Uncharacterized protein</fullName>
    </submittedName>
</protein>
<dbReference type="Proteomes" id="UP001479436">
    <property type="component" value="Unassembled WGS sequence"/>
</dbReference>
<accession>A0ABR2X366</accession>
<sequence>MRFQYTSLVLVALCKVAKAQEAELTTLAEIDPTWISEYDLSGVPDVVPRPVGSGTCPSSQCGPKDCENC</sequence>
<name>A0ABR2X366_9FUNG</name>
<gene>
    <name evidence="2" type="ORF">K7432_001331</name>
</gene>
<evidence type="ECO:0000313" key="2">
    <source>
        <dbReference type="EMBL" id="KAK9768195.1"/>
    </source>
</evidence>
<organism evidence="2 3">
    <name type="scientific">Basidiobolus ranarum</name>
    <dbReference type="NCBI Taxonomy" id="34480"/>
    <lineage>
        <taxon>Eukaryota</taxon>
        <taxon>Fungi</taxon>
        <taxon>Fungi incertae sedis</taxon>
        <taxon>Zoopagomycota</taxon>
        <taxon>Entomophthoromycotina</taxon>
        <taxon>Basidiobolomycetes</taxon>
        <taxon>Basidiobolales</taxon>
        <taxon>Basidiobolaceae</taxon>
        <taxon>Basidiobolus</taxon>
    </lineage>
</organism>
<reference evidence="2 3" key="1">
    <citation type="submission" date="2023-04" db="EMBL/GenBank/DDBJ databases">
        <title>Genome of Basidiobolus ranarum AG-B5.</title>
        <authorList>
            <person name="Stajich J.E."/>
            <person name="Carter-House D."/>
            <person name="Gryganskyi A."/>
        </authorList>
    </citation>
    <scope>NUCLEOTIDE SEQUENCE [LARGE SCALE GENOMIC DNA]</scope>
    <source>
        <strain evidence="2 3">AG-B5</strain>
    </source>
</reference>
<feature type="chain" id="PRO_5047444595" evidence="1">
    <location>
        <begin position="20"/>
        <end position="69"/>
    </location>
</feature>
<keyword evidence="3" id="KW-1185">Reference proteome</keyword>
<evidence type="ECO:0000256" key="1">
    <source>
        <dbReference type="SAM" id="SignalP"/>
    </source>
</evidence>
<evidence type="ECO:0000313" key="3">
    <source>
        <dbReference type="Proteomes" id="UP001479436"/>
    </source>
</evidence>